<evidence type="ECO:0000256" key="1">
    <source>
        <dbReference type="ARBA" id="ARBA00012513"/>
    </source>
</evidence>
<organism evidence="13">
    <name type="scientific">Aphanomyces invadans</name>
    <dbReference type="NCBI Taxonomy" id="157072"/>
    <lineage>
        <taxon>Eukaryota</taxon>
        <taxon>Sar</taxon>
        <taxon>Stramenopiles</taxon>
        <taxon>Oomycota</taxon>
        <taxon>Saprolegniomycetes</taxon>
        <taxon>Saprolegniales</taxon>
        <taxon>Verrucalvaceae</taxon>
        <taxon>Aphanomyces</taxon>
    </lineage>
</organism>
<evidence type="ECO:0000256" key="8">
    <source>
        <dbReference type="ARBA" id="ARBA00022840"/>
    </source>
</evidence>
<dbReference type="GO" id="GO:0004674">
    <property type="term" value="F:protein serine/threonine kinase activity"/>
    <property type="evidence" value="ECO:0007669"/>
    <property type="project" value="UniProtKB-KW"/>
</dbReference>
<dbReference type="VEuPathDB" id="FungiDB:H310_01826"/>
<feature type="repeat" description="WD" evidence="10">
    <location>
        <begin position="1573"/>
        <end position="1595"/>
    </location>
</feature>
<dbReference type="InterPro" id="IPR036322">
    <property type="entry name" value="WD40_repeat_dom_sf"/>
</dbReference>
<dbReference type="InterPro" id="IPR045162">
    <property type="entry name" value="Vps15-like"/>
</dbReference>
<dbReference type="PROSITE" id="PS50294">
    <property type="entry name" value="WD_REPEATS_REGION"/>
    <property type="match status" value="2"/>
</dbReference>
<evidence type="ECO:0000259" key="12">
    <source>
        <dbReference type="PROSITE" id="PS50011"/>
    </source>
</evidence>
<proteinExistence type="predicted"/>
<dbReference type="InterPro" id="IPR055231">
    <property type="entry name" value="2AA_helical"/>
</dbReference>
<dbReference type="InterPro" id="IPR001680">
    <property type="entry name" value="WD40_rpt"/>
</dbReference>
<gene>
    <name evidence="13" type="ORF">H310_01826</name>
</gene>
<dbReference type="RefSeq" id="XP_008863355.1">
    <property type="nucleotide sequence ID" value="XM_008865133.1"/>
</dbReference>
<feature type="region of interest" description="Disordered" evidence="11">
    <location>
        <begin position="488"/>
        <end position="548"/>
    </location>
</feature>
<dbReference type="PANTHER" id="PTHR17583:SF0">
    <property type="entry name" value="PHOSPHOINOSITIDE 3-KINASE REGULATORY SUBUNIT 4"/>
    <property type="match status" value="1"/>
</dbReference>
<dbReference type="Pfam" id="PF00400">
    <property type="entry name" value="WD40"/>
    <property type="match status" value="3"/>
</dbReference>
<evidence type="ECO:0000256" key="6">
    <source>
        <dbReference type="ARBA" id="ARBA00022741"/>
    </source>
</evidence>
<dbReference type="STRING" id="157072.A0A024UN30"/>
<dbReference type="PANTHER" id="PTHR17583">
    <property type="entry name" value="PHOSPHOINOSITIDE 3-KINASE REGULATORY SUBUNIT 4"/>
    <property type="match status" value="1"/>
</dbReference>
<evidence type="ECO:0000256" key="4">
    <source>
        <dbReference type="ARBA" id="ARBA00022679"/>
    </source>
</evidence>
<dbReference type="GO" id="GO:0006623">
    <property type="term" value="P:protein targeting to vacuole"/>
    <property type="evidence" value="ECO:0007669"/>
    <property type="project" value="TreeGrafter"/>
</dbReference>
<evidence type="ECO:0000256" key="7">
    <source>
        <dbReference type="ARBA" id="ARBA00022777"/>
    </source>
</evidence>
<dbReference type="CDD" id="cd13980">
    <property type="entry name" value="STKc_Vps15"/>
    <property type="match status" value="1"/>
</dbReference>
<dbReference type="InterPro" id="IPR021133">
    <property type="entry name" value="HEAT_type_2"/>
</dbReference>
<feature type="compositionally biased region" description="Basic and acidic residues" evidence="11">
    <location>
        <begin position="442"/>
        <end position="452"/>
    </location>
</feature>
<dbReference type="SMART" id="SM00320">
    <property type="entry name" value="WD40"/>
    <property type="match status" value="5"/>
</dbReference>
<feature type="compositionally biased region" description="Polar residues" evidence="11">
    <location>
        <begin position="490"/>
        <end position="512"/>
    </location>
</feature>
<dbReference type="PROSITE" id="PS50082">
    <property type="entry name" value="WD_REPEATS_2"/>
    <property type="match status" value="3"/>
</dbReference>
<feature type="repeat" description="HEAT" evidence="9">
    <location>
        <begin position="596"/>
        <end position="633"/>
    </location>
</feature>
<dbReference type="PROSITE" id="PS00108">
    <property type="entry name" value="PROTEIN_KINASE_ST"/>
    <property type="match status" value="1"/>
</dbReference>
<feature type="repeat" description="HEAT" evidence="9">
    <location>
        <begin position="773"/>
        <end position="809"/>
    </location>
</feature>
<dbReference type="InterPro" id="IPR011009">
    <property type="entry name" value="Kinase-like_dom_sf"/>
</dbReference>
<dbReference type="EMBL" id="KI913954">
    <property type="protein sequence ID" value="ETW07262.1"/>
    <property type="molecule type" value="Genomic_DNA"/>
</dbReference>
<evidence type="ECO:0000256" key="9">
    <source>
        <dbReference type="PROSITE-ProRule" id="PRU00103"/>
    </source>
</evidence>
<dbReference type="GO" id="GO:0034272">
    <property type="term" value="C:phosphatidylinositol 3-kinase complex, class III, type II"/>
    <property type="evidence" value="ECO:0007669"/>
    <property type="project" value="TreeGrafter"/>
</dbReference>
<dbReference type="GeneID" id="20078876"/>
<evidence type="ECO:0000256" key="11">
    <source>
        <dbReference type="SAM" id="MobiDB-lite"/>
    </source>
</evidence>
<dbReference type="GO" id="GO:0005770">
    <property type="term" value="C:late endosome"/>
    <property type="evidence" value="ECO:0007669"/>
    <property type="project" value="TreeGrafter"/>
</dbReference>
<feature type="repeat" description="WD" evidence="10">
    <location>
        <begin position="1670"/>
        <end position="1703"/>
    </location>
</feature>
<dbReference type="SUPFAM" id="SSF56112">
    <property type="entry name" value="Protein kinase-like (PK-like)"/>
    <property type="match status" value="1"/>
</dbReference>
<keyword evidence="5" id="KW-0677">Repeat</keyword>
<evidence type="ECO:0000256" key="5">
    <source>
        <dbReference type="ARBA" id="ARBA00022737"/>
    </source>
</evidence>
<accession>A0A024UN30</accession>
<evidence type="ECO:0000313" key="13">
    <source>
        <dbReference type="EMBL" id="ETW07262.1"/>
    </source>
</evidence>
<dbReference type="InterPro" id="IPR008271">
    <property type="entry name" value="Ser/Thr_kinase_AS"/>
</dbReference>
<dbReference type="GO" id="GO:0071561">
    <property type="term" value="C:nucleus-vacuole junction"/>
    <property type="evidence" value="ECO:0007669"/>
    <property type="project" value="TreeGrafter"/>
</dbReference>
<feature type="region of interest" description="Disordered" evidence="11">
    <location>
        <begin position="435"/>
        <end position="463"/>
    </location>
</feature>
<dbReference type="Pfam" id="PF00069">
    <property type="entry name" value="Pkinase"/>
    <property type="match status" value="1"/>
</dbReference>
<dbReference type="InterPro" id="IPR016024">
    <property type="entry name" value="ARM-type_fold"/>
</dbReference>
<dbReference type="SUPFAM" id="SSF48371">
    <property type="entry name" value="ARM repeat"/>
    <property type="match status" value="1"/>
</dbReference>
<keyword evidence="4" id="KW-0808">Transferase</keyword>
<evidence type="ECO:0000256" key="3">
    <source>
        <dbReference type="ARBA" id="ARBA00022574"/>
    </source>
</evidence>
<feature type="domain" description="Protein kinase" evidence="12">
    <location>
        <begin position="39"/>
        <end position="352"/>
    </location>
</feature>
<dbReference type="PROSITE" id="PS50077">
    <property type="entry name" value="HEAT_REPEAT"/>
    <property type="match status" value="2"/>
</dbReference>
<feature type="region of interest" description="Disordered" evidence="11">
    <location>
        <begin position="239"/>
        <end position="262"/>
    </location>
</feature>
<evidence type="ECO:0000256" key="2">
    <source>
        <dbReference type="ARBA" id="ARBA00022527"/>
    </source>
</evidence>
<dbReference type="GO" id="GO:0005524">
    <property type="term" value="F:ATP binding"/>
    <property type="evidence" value="ECO:0007669"/>
    <property type="project" value="UniProtKB-KW"/>
</dbReference>
<dbReference type="SMART" id="SM00220">
    <property type="entry name" value="S_TKc"/>
    <property type="match status" value="1"/>
</dbReference>
<dbReference type="Gene3D" id="1.10.510.10">
    <property type="entry name" value="Transferase(Phosphotransferase) domain 1"/>
    <property type="match status" value="1"/>
</dbReference>
<dbReference type="GO" id="GO:0045324">
    <property type="term" value="P:late endosome to vacuole transport"/>
    <property type="evidence" value="ECO:0007669"/>
    <property type="project" value="InterPro"/>
</dbReference>
<dbReference type="eggNOG" id="KOG1240">
    <property type="taxonomic scope" value="Eukaryota"/>
</dbReference>
<keyword evidence="7 13" id="KW-0418">Kinase</keyword>
<feature type="region of interest" description="Disordered" evidence="11">
    <location>
        <begin position="1188"/>
        <end position="1225"/>
    </location>
</feature>
<dbReference type="Gene3D" id="1.25.10.10">
    <property type="entry name" value="Leucine-rich Repeat Variant"/>
    <property type="match status" value="2"/>
</dbReference>
<keyword evidence="6" id="KW-0547">Nucleotide-binding</keyword>
<feature type="compositionally biased region" description="Pro residues" evidence="11">
    <location>
        <begin position="1216"/>
        <end position="1225"/>
    </location>
</feature>
<keyword evidence="3 10" id="KW-0853">WD repeat</keyword>
<dbReference type="SUPFAM" id="SSF50978">
    <property type="entry name" value="WD40 repeat-like"/>
    <property type="match status" value="1"/>
</dbReference>
<sequence length="1703" mass="188955">MGNAAPRAQPANSTQLDTASQCRTLLMECVVPHRNTMNLVFSSLLGDGKFLKTVQCKCEEGVVVVKIYRKYDTHESLESAKQQLVALYTALSNVESSPNVIPYSVFEMGTKGNAAFLVRQSFVANLYDRIYTRPFLTDIEKKWIAFQLLKALEQCHAKGIYHGDIKQENVMVTSWNWIFLTDFAPFKPTYIPEDDPADYYYYFCASDASRRSCSVAPERFYGSNRDALSRLADSEISAEEWDKQMSRTPPPPPSLAPSSSYNATPQKGAVTAAMDIFSTGCVIAELFHGGKPLFDLPTLLRYRTGDMHAVHSVLQKIQDGPVSDMVRHMLQRDPRSRLSAAQYRQQFTDSIFPSYFDSFLFRFMALVLTRGGKLPDARIRLVCKYYARIVRELVGVEDHEGEVFFNHRLKEGHGSDRAHFTDNVLQRMFDEVASPYEDESRDNDGDLPDEHTSGAPFARDPRAIHKLQTTYQEYAKQKYDTLKRVKSAISRDSSTARPSKSSTLNELPTASLATDLDDEDLSEKPYSQSQHLSPPPATPSSTAQSTKPPPNGIMIVLSLLCSSLRHCQVPQSKLTGLQLISRLGAHADDEVRLQRLIPYVMEILDDTNAAVRAAAIRCITSLVSLVTLLPLSDAAVFPQYILPALQNFPVDPEESVRIAFAECLPLLAETSRRFLEISCALKQRALHQPSATETARGMTTTSTKKTKEGRNLDATFSTFDNELNRLHSAVARFVIQIAAPDQKSSSSLVKRALLHDITRLCVFFGREYTLDNVLPLLLSFLNDRDWELRAAFFQDIPGVCTFVGRVSAELYILPCIEQALIDVQEIVIARALHCLCTLVSLGLFQRPALIEKAKLTTPLLLHPGWWIREGNIQLIAAISIQLGSVDTHVFLMPLLHPYMRQKIKFGPTNDQDAVVTMLRNALQPPVPREVFDAALISRNPTDLVPNGMSSMVEYGGDTEFEDVMDTEVNITNGRMKLASVDSMDGSSPAHKLAQSRNAKPLDRFEKMTLGHQADDVQRLKLMQQYIEMASMHMQSKIQLFNSEQVARMQAGSGANQSRHHPLAFTKKIPRTSMHILRVPTMQMALSQFPLTFPYMKPKAGDTSGVFKWESLPLLHIIRLYGLNTGLSTELNALAEADTNLSVSPSRKKVLNAASVHDMVLDPALFHSHKLLARLMALDIPPLPMDMGALKSPDIQPPSSVTTTTANSAPPLSTPLAPMPPPSLTPTSLPPPLLAPTSSFTSNREWRPRENVLVAEMNEHTGSVNRLGVAQDGSFLASASSDGVVKIWSVKGLAHGSNPSSRGTYESHGSLLTDMVVLDHSHSIATSFANGSVHVFRVDRMTSTTINSTSVQQFQTIGLREIKLTDDAVLVLNHVNTATESLLIYGTRRGFIYGWDLRFRREAWKLHVSVELGHISCMAHSSDATWLAVGTNRGYICLWDLRFQLLIRVWRHSSNRPINRLEPCLSNYPPGQPELAATSPLVYVAAGDSEAAVFDLSIGACRAVFRSLHTQVQMLGADKCPTLHHVQVPSRMKDVMASILGPPKFAQALDDIATTPYSEEPTIRALLCPSEFSLLTAGEDRRIRFWDLRHPKKSLTVSGGDSAPSFYDSQAAPDGWWRLNSDDPKVSKAELVWSKMPPPSILLCQDASSFGDHGDGYANPTLERRGPIAASPAHHDCILDLKMVDVSGPMVVSSARDGVVKVWR</sequence>
<feature type="repeat" description="WD" evidence="10">
    <location>
        <begin position="1256"/>
        <end position="1290"/>
    </location>
</feature>
<dbReference type="PROSITE" id="PS50011">
    <property type="entry name" value="PROTEIN_KINASE_DOM"/>
    <property type="match status" value="1"/>
</dbReference>
<reference evidence="13" key="1">
    <citation type="submission" date="2013-12" db="EMBL/GenBank/DDBJ databases">
        <title>The Genome Sequence of Aphanomyces invadans NJM9701.</title>
        <authorList>
            <consortium name="The Broad Institute Genomics Platform"/>
            <person name="Russ C."/>
            <person name="Tyler B."/>
            <person name="van West P."/>
            <person name="Dieguez-Uribeondo J."/>
            <person name="Young S.K."/>
            <person name="Zeng Q."/>
            <person name="Gargeya S."/>
            <person name="Fitzgerald M."/>
            <person name="Abouelleil A."/>
            <person name="Alvarado L."/>
            <person name="Chapman S.B."/>
            <person name="Gainer-Dewar J."/>
            <person name="Goldberg J."/>
            <person name="Griggs A."/>
            <person name="Gujja S."/>
            <person name="Hansen M."/>
            <person name="Howarth C."/>
            <person name="Imamovic A."/>
            <person name="Ireland A."/>
            <person name="Larimer J."/>
            <person name="McCowan C."/>
            <person name="Murphy C."/>
            <person name="Pearson M."/>
            <person name="Poon T.W."/>
            <person name="Priest M."/>
            <person name="Roberts A."/>
            <person name="Saif S."/>
            <person name="Shea T."/>
            <person name="Sykes S."/>
            <person name="Wortman J."/>
            <person name="Nusbaum C."/>
            <person name="Birren B."/>
        </authorList>
    </citation>
    <scope>NUCLEOTIDE SEQUENCE [LARGE SCALE GENOMIC DNA]</scope>
    <source>
        <strain evidence="13">NJM9701</strain>
    </source>
</reference>
<keyword evidence="2" id="KW-0723">Serine/threonine-protein kinase</keyword>
<dbReference type="EC" id="2.7.11.1" evidence="1"/>
<dbReference type="InterPro" id="IPR000719">
    <property type="entry name" value="Prot_kinase_dom"/>
</dbReference>
<dbReference type="GO" id="GO:0016236">
    <property type="term" value="P:macroautophagy"/>
    <property type="evidence" value="ECO:0007669"/>
    <property type="project" value="InterPro"/>
</dbReference>
<dbReference type="OrthoDB" id="242910at2759"/>
<dbReference type="InterPro" id="IPR015943">
    <property type="entry name" value="WD40/YVTN_repeat-like_dom_sf"/>
</dbReference>
<dbReference type="GO" id="GO:0034271">
    <property type="term" value="C:phosphatidylinositol 3-kinase complex, class III, type I"/>
    <property type="evidence" value="ECO:0007669"/>
    <property type="project" value="TreeGrafter"/>
</dbReference>
<dbReference type="Gene3D" id="2.130.10.10">
    <property type="entry name" value="YVTN repeat-like/Quinoprotein amine dehydrogenase"/>
    <property type="match status" value="2"/>
</dbReference>
<protein>
    <recommendedName>
        <fullName evidence="1">non-specific serine/threonine protein kinase</fullName>
        <ecNumber evidence="1">2.7.11.1</ecNumber>
    </recommendedName>
</protein>
<feature type="compositionally biased region" description="Polar residues" evidence="11">
    <location>
        <begin position="1196"/>
        <end position="1206"/>
    </location>
</feature>
<name>A0A024UN30_9STRA</name>
<keyword evidence="8" id="KW-0067">ATP-binding</keyword>
<dbReference type="InterPro" id="IPR011989">
    <property type="entry name" value="ARM-like"/>
</dbReference>
<evidence type="ECO:0000256" key="10">
    <source>
        <dbReference type="PROSITE-ProRule" id="PRU00221"/>
    </source>
</evidence>
<dbReference type="Pfam" id="PF22956">
    <property type="entry name" value="VPS15-like_hel"/>
    <property type="match status" value="1"/>
</dbReference>